<feature type="region of interest" description="Disordered" evidence="1">
    <location>
        <begin position="24"/>
        <end position="51"/>
    </location>
</feature>
<accession>A0A5B2VRF8</accession>
<dbReference type="RefSeq" id="WP_149838909.1">
    <property type="nucleotide sequence ID" value="NZ_VUOC01000003.1"/>
</dbReference>
<protein>
    <submittedName>
        <fullName evidence="3">Uncharacterized protein</fullName>
    </submittedName>
</protein>
<feature type="chain" id="PRO_5022970115" evidence="2">
    <location>
        <begin position="19"/>
        <end position="170"/>
    </location>
</feature>
<evidence type="ECO:0000313" key="4">
    <source>
        <dbReference type="Proteomes" id="UP000324611"/>
    </source>
</evidence>
<evidence type="ECO:0000256" key="2">
    <source>
        <dbReference type="SAM" id="SignalP"/>
    </source>
</evidence>
<evidence type="ECO:0000313" key="3">
    <source>
        <dbReference type="EMBL" id="KAA2241394.1"/>
    </source>
</evidence>
<organism evidence="3 4">
    <name type="scientific">Chitinophaga agrisoli</name>
    <dbReference type="NCBI Taxonomy" id="2607653"/>
    <lineage>
        <taxon>Bacteria</taxon>
        <taxon>Pseudomonadati</taxon>
        <taxon>Bacteroidota</taxon>
        <taxon>Chitinophagia</taxon>
        <taxon>Chitinophagales</taxon>
        <taxon>Chitinophagaceae</taxon>
        <taxon>Chitinophaga</taxon>
    </lineage>
</organism>
<proteinExistence type="predicted"/>
<feature type="signal peptide" evidence="2">
    <location>
        <begin position="1"/>
        <end position="18"/>
    </location>
</feature>
<dbReference type="Proteomes" id="UP000324611">
    <property type="component" value="Unassembled WGS sequence"/>
</dbReference>
<gene>
    <name evidence="3" type="ORF">F0L74_15950</name>
</gene>
<sequence length="170" mass="18921">MNTITLRRMVLLAGVVLAAACGQPSSNKTNNDASATDTDTTAKPITAVPDLGTPPAVPDTQFVIVDSMVNIQVNNVAVARRPGAFDSTLADYWLQCYNGTQKLPKFLRFKYQGTVMMGARGNLMDAVVHVQDSVKDYISKEKFQQEFHRIDPSHQKELEEMYPVLFQKRL</sequence>
<dbReference type="PROSITE" id="PS51257">
    <property type="entry name" value="PROKAR_LIPOPROTEIN"/>
    <property type="match status" value="1"/>
</dbReference>
<reference evidence="3 4" key="1">
    <citation type="submission" date="2019-09" db="EMBL/GenBank/DDBJ databases">
        <title>Chitinophaga ginsengihumi sp. nov., isolated from soil of ginseng rhizosphere.</title>
        <authorList>
            <person name="Lee J."/>
        </authorList>
    </citation>
    <scope>NUCLEOTIDE SEQUENCE [LARGE SCALE GENOMIC DNA]</scope>
    <source>
        <strain evidence="3 4">BN140078</strain>
    </source>
</reference>
<dbReference type="AlphaFoldDB" id="A0A5B2VRF8"/>
<name>A0A5B2VRF8_9BACT</name>
<reference evidence="3 4" key="2">
    <citation type="submission" date="2019-09" db="EMBL/GenBank/DDBJ databases">
        <authorList>
            <person name="Jin C."/>
        </authorList>
    </citation>
    <scope>NUCLEOTIDE SEQUENCE [LARGE SCALE GENOMIC DNA]</scope>
    <source>
        <strain evidence="3 4">BN140078</strain>
    </source>
</reference>
<feature type="compositionally biased region" description="Low complexity" evidence="1">
    <location>
        <begin position="27"/>
        <end position="43"/>
    </location>
</feature>
<keyword evidence="2" id="KW-0732">Signal</keyword>
<dbReference type="EMBL" id="VUOC01000003">
    <property type="protein sequence ID" value="KAA2241394.1"/>
    <property type="molecule type" value="Genomic_DNA"/>
</dbReference>
<keyword evidence="4" id="KW-1185">Reference proteome</keyword>
<comment type="caution">
    <text evidence="3">The sequence shown here is derived from an EMBL/GenBank/DDBJ whole genome shotgun (WGS) entry which is preliminary data.</text>
</comment>
<evidence type="ECO:0000256" key="1">
    <source>
        <dbReference type="SAM" id="MobiDB-lite"/>
    </source>
</evidence>